<evidence type="ECO:0000259" key="10">
    <source>
        <dbReference type="PROSITE" id="PS50109"/>
    </source>
</evidence>
<dbReference type="InterPro" id="IPR036890">
    <property type="entry name" value="HATPase_C_sf"/>
</dbReference>
<feature type="transmembrane region" description="Helical" evidence="9">
    <location>
        <begin position="92"/>
        <end position="110"/>
    </location>
</feature>
<keyword evidence="4" id="KW-0808">Transferase</keyword>
<feature type="transmembrane region" description="Helical" evidence="9">
    <location>
        <begin position="41"/>
        <end position="59"/>
    </location>
</feature>
<keyword evidence="9" id="KW-0472">Membrane</keyword>
<evidence type="ECO:0000256" key="4">
    <source>
        <dbReference type="ARBA" id="ARBA00022679"/>
    </source>
</evidence>
<evidence type="ECO:0000256" key="8">
    <source>
        <dbReference type="ARBA" id="ARBA00023012"/>
    </source>
</evidence>
<dbReference type="PROSITE" id="PS50109">
    <property type="entry name" value="HIS_KIN"/>
    <property type="match status" value="1"/>
</dbReference>
<keyword evidence="9" id="KW-0812">Transmembrane</keyword>
<dbReference type="Gene3D" id="3.30.565.10">
    <property type="entry name" value="Histidine kinase-like ATPase, C-terminal domain"/>
    <property type="match status" value="1"/>
</dbReference>
<evidence type="ECO:0000256" key="9">
    <source>
        <dbReference type="SAM" id="Phobius"/>
    </source>
</evidence>
<protein>
    <recommendedName>
        <fullName evidence="2">histidine kinase</fullName>
        <ecNumber evidence="2">2.7.13.3</ecNumber>
    </recommendedName>
</protein>
<comment type="catalytic activity">
    <reaction evidence="1">
        <text>ATP + protein L-histidine = ADP + protein N-phospho-L-histidine.</text>
        <dbReference type="EC" id="2.7.13.3"/>
    </reaction>
</comment>
<dbReference type="InterPro" id="IPR003594">
    <property type="entry name" value="HATPase_dom"/>
</dbReference>
<feature type="transmembrane region" description="Helical" evidence="9">
    <location>
        <begin position="143"/>
        <end position="165"/>
    </location>
</feature>
<feature type="transmembrane region" description="Helical" evidence="9">
    <location>
        <begin position="12"/>
        <end position="35"/>
    </location>
</feature>
<dbReference type="InterPro" id="IPR005467">
    <property type="entry name" value="His_kinase_dom"/>
</dbReference>
<gene>
    <name evidence="11" type="ORF">ACFO6V_18505</name>
</gene>
<dbReference type="Pfam" id="PF07730">
    <property type="entry name" value="HisKA_3"/>
    <property type="match status" value="1"/>
</dbReference>
<dbReference type="InterPro" id="IPR011712">
    <property type="entry name" value="Sig_transdc_His_kin_sub3_dim/P"/>
</dbReference>
<evidence type="ECO:0000256" key="2">
    <source>
        <dbReference type="ARBA" id="ARBA00012438"/>
    </source>
</evidence>
<dbReference type="PANTHER" id="PTHR24421:SF10">
    <property type="entry name" value="NITRATE_NITRITE SENSOR PROTEIN NARQ"/>
    <property type="match status" value="1"/>
</dbReference>
<dbReference type="PANTHER" id="PTHR24421">
    <property type="entry name" value="NITRATE/NITRITE SENSOR PROTEIN NARX-RELATED"/>
    <property type="match status" value="1"/>
</dbReference>
<keyword evidence="9" id="KW-1133">Transmembrane helix</keyword>
<feature type="domain" description="Histidine kinase" evidence="10">
    <location>
        <begin position="293"/>
        <end position="381"/>
    </location>
</feature>
<evidence type="ECO:0000256" key="7">
    <source>
        <dbReference type="ARBA" id="ARBA00022840"/>
    </source>
</evidence>
<reference evidence="12" key="1">
    <citation type="journal article" date="2019" name="Int. J. Syst. Evol. Microbiol.">
        <title>The Global Catalogue of Microorganisms (GCM) 10K type strain sequencing project: providing services to taxonomists for standard genome sequencing and annotation.</title>
        <authorList>
            <consortium name="The Broad Institute Genomics Platform"/>
            <consortium name="The Broad Institute Genome Sequencing Center for Infectious Disease"/>
            <person name="Wu L."/>
            <person name="Ma J."/>
        </authorList>
    </citation>
    <scope>NUCLEOTIDE SEQUENCE [LARGE SCALE GENOMIC DNA]</scope>
    <source>
        <strain evidence="12">CCUG 42722</strain>
    </source>
</reference>
<keyword evidence="3" id="KW-0597">Phosphoprotein</keyword>
<feature type="transmembrane region" description="Helical" evidence="9">
    <location>
        <begin position="66"/>
        <end position="86"/>
    </location>
</feature>
<evidence type="ECO:0000256" key="3">
    <source>
        <dbReference type="ARBA" id="ARBA00022553"/>
    </source>
</evidence>
<evidence type="ECO:0000256" key="6">
    <source>
        <dbReference type="ARBA" id="ARBA00022777"/>
    </source>
</evidence>
<dbReference type="SMART" id="SM00387">
    <property type="entry name" value="HATPase_c"/>
    <property type="match status" value="1"/>
</dbReference>
<keyword evidence="5" id="KW-0547">Nucleotide-binding</keyword>
<dbReference type="EC" id="2.7.13.3" evidence="2"/>
<dbReference type="Pfam" id="PF02518">
    <property type="entry name" value="HATPase_c"/>
    <property type="match status" value="1"/>
</dbReference>
<keyword evidence="8" id="KW-0902">Two-component regulatory system</keyword>
<keyword evidence="7" id="KW-0067">ATP-binding</keyword>
<dbReference type="EMBL" id="JBHSFI010000005">
    <property type="protein sequence ID" value="MFC4630246.1"/>
    <property type="molecule type" value="Genomic_DNA"/>
</dbReference>
<evidence type="ECO:0000256" key="5">
    <source>
        <dbReference type="ARBA" id="ARBA00022741"/>
    </source>
</evidence>
<organism evidence="11 12">
    <name type="scientific">Promicromonospora alba</name>
    <dbReference type="NCBI Taxonomy" id="1616110"/>
    <lineage>
        <taxon>Bacteria</taxon>
        <taxon>Bacillati</taxon>
        <taxon>Actinomycetota</taxon>
        <taxon>Actinomycetes</taxon>
        <taxon>Micrococcales</taxon>
        <taxon>Promicromonosporaceae</taxon>
        <taxon>Promicromonospora</taxon>
    </lineage>
</organism>
<keyword evidence="12" id="KW-1185">Reference proteome</keyword>
<keyword evidence="6 11" id="KW-0418">Kinase</keyword>
<proteinExistence type="predicted"/>
<dbReference type="CDD" id="cd16917">
    <property type="entry name" value="HATPase_UhpB-NarQ-NarX-like"/>
    <property type="match status" value="1"/>
</dbReference>
<dbReference type="Gene3D" id="1.20.5.1930">
    <property type="match status" value="1"/>
</dbReference>
<dbReference type="Proteomes" id="UP001596011">
    <property type="component" value="Unassembled WGS sequence"/>
</dbReference>
<dbReference type="SUPFAM" id="SSF55874">
    <property type="entry name" value="ATPase domain of HSP90 chaperone/DNA topoisomerase II/histidine kinase"/>
    <property type="match status" value="1"/>
</dbReference>
<accession>A0ABV9HKR9</accession>
<dbReference type="GO" id="GO:0016301">
    <property type="term" value="F:kinase activity"/>
    <property type="evidence" value="ECO:0007669"/>
    <property type="project" value="UniProtKB-KW"/>
</dbReference>
<dbReference type="InterPro" id="IPR050482">
    <property type="entry name" value="Sensor_HK_TwoCompSys"/>
</dbReference>
<evidence type="ECO:0000313" key="11">
    <source>
        <dbReference type="EMBL" id="MFC4630246.1"/>
    </source>
</evidence>
<name>A0ABV9HKR9_9MICO</name>
<dbReference type="RefSeq" id="WP_377137768.1">
    <property type="nucleotide sequence ID" value="NZ_JBHSFI010000005.1"/>
</dbReference>
<sequence>MHTTGRGAALTRVFGDTLLGLLLTFALLFTAAALAASWGGYSWVFGLCAGTVVCTLALLRRRHRFGVALGGLGVAAATVVVARLAGLPDEPAPAMALALAVLVASAVRALPTRQAAVVAGGGLVVVVGSWLATVPSVPEVTVIPIASAATWLAAVAAGLGGRLLVARREAAVERVRRDERLAVARELHDVVAHHITGMVVQAQAAQIVARRSPAEPGPLADSLAGIEAAGSEALTSLRRVVGLLRDDDASSVAPGPEALGTLVSRFEVRGGPAVQLRLPDDGAAWPPEVTTTVYRVVQEALTNIKRHAPHARLVTVHVSRTPDAVVIEVSDDGPPSPGLHAGGGYGLIGMRERVEALGGTLRAGPRPGAGWSVLVTLPLAGAEPR</sequence>
<evidence type="ECO:0000256" key="1">
    <source>
        <dbReference type="ARBA" id="ARBA00000085"/>
    </source>
</evidence>
<comment type="caution">
    <text evidence="11">The sequence shown here is derived from an EMBL/GenBank/DDBJ whole genome shotgun (WGS) entry which is preliminary data.</text>
</comment>
<evidence type="ECO:0000313" key="12">
    <source>
        <dbReference type="Proteomes" id="UP001596011"/>
    </source>
</evidence>
<feature type="transmembrane region" description="Helical" evidence="9">
    <location>
        <begin position="117"/>
        <end position="137"/>
    </location>
</feature>